<proteinExistence type="inferred from homology"/>
<feature type="transmembrane region" description="Helical" evidence="22">
    <location>
        <begin position="12"/>
        <end position="34"/>
    </location>
</feature>
<evidence type="ECO:0000256" key="9">
    <source>
        <dbReference type="ARBA" id="ARBA00022692"/>
    </source>
</evidence>
<reference evidence="24 25" key="1">
    <citation type="journal article" date="2021" name="bioRxiv">
        <title>The Gossypium anomalum genome as a resource for cotton improvement and evolutionary analysis of hybrid incompatibility.</title>
        <authorList>
            <person name="Grover C.E."/>
            <person name="Yuan D."/>
            <person name="Arick M.A."/>
            <person name="Miller E.R."/>
            <person name="Hu G."/>
            <person name="Peterson D.G."/>
            <person name="Wendel J.F."/>
            <person name="Udall J.A."/>
        </authorList>
    </citation>
    <scope>NUCLEOTIDE SEQUENCE [LARGE SCALE GENOMIC DNA]</scope>
    <source>
        <strain evidence="24">JFW-Udall</strain>
        <tissue evidence="24">Leaf</tissue>
    </source>
</reference>
<keyword evidence="8" id="KW-0808">Transferase</keyword>
<evidence type="ECO:0000313" key="25">
    <source>
        <dbReference type="Proteomes" id="UP000701853"/>
    </source>
</evidence>
<evidence type="ECO:0000256" key="20">
    <source>
        <dbReference type="ARBA" id="ARBA00048679"/>
    </source>
</evidence>
<dbReference type="GO" id="GO:0005524">
    <property type="term" value="F:ATP binding"/>
    <property type="evidence" value="ECO:0007669"/>
    <property type="project" value="UniProtKB-UniRule"/>
</dbReference>
<comment type="caution">
    <text evidence="24">The sequence shown here is derived from an EMBL/GenBank/DDBJ whole genome shotgun (WGS) entry which is preliminary data.</text>
</comment>
<dbReference type="InterPro" id="IPR000719">
    <property type="entry name" value="Prot_kinase_dom"/>
</dbReference>
<keyword evidence="13" id="KW-0418">Kinase</keyword>
<organism evidence="24 25">
    <name type="scientific">Gossypium anomalum</name>
    <dbReference type="NCBI Taxonomy" id="47600"/>
    <lineage>
        <taxon>Eukaryota</taxon>
        <taxon>Viridiplantae</taxon>
        <taxon>Streptophyta</taxon>
        <taxon>Embryophyta</taxon>
        <taxon>Tracheophyta</taxon>
        <taxon>Spermatophyta</taxon>
        <taxon>Magnoliopsida</taxon>
        <taxon>eudicotyledons</taxon>
        <taxon>Gunneridae</taxon>
        <taxon>Pentapetalae</taxon>
        <taxon>rosids</taxon>
        <taxon>malvids</taxon>
        <taxon>Malvales</taxon>
        <taxon>Malvaceae</taxon>
        <taxon>Malvoideae</taxon>
        <taxon>Gossypium</taxon>
    </lineage>
</organism>
<dbReference type="InterPro" id="IPR013210">
    <property type="entry name" value="LRR_N_plant-typ"/>
</dbReference>
<dbReference type="Pfam" id="PF13855">
    <property type="entry name" value="LRR_8"/>
    <property type="match status" value="1"/>
</dbReference>
<feature type="transmembrane region" description="Helical" evidence="22">
    <location>
        <begin position="627"/>
        <end position="648"/>
    </location>
</feature>
<evidence type="ECO:0000313" key="24">
    <source>
        <dbReference type="EMBL" id="KAG8504214.1"/>
    </source>
</evidence>
<dbReference type="InterPro" id="IPR032675">
    <property type="entry name" value="LRR_dom_sf"/>
</dbReference>
<comment type="similarity">
    <text evidence="2">Belongs to the protein kinase superfamily. Ser/Thr protein kinase family.</text>
</comment>
<dbReference type="InterPro" id="IPR001611">
    <property type="entry name" value="Leu-rich_rpt"/>
</dbReference>
<dbReference type="PROSITE" id="PS00107">
    <property type="entry name" value="PROTEIN_KINASE_ATP"/>
    <property type="match status" value="1"/>
</dbReference>
<dbReference type="FunFam" id="1.10.510.10:FF:000358">
    <property type="entry name" value="Putative leucine-rich repeat receptor-like serine/threonine-protein kinase"/>
    <property type="match status" value="1"/>
</dbReference>
<dbReference type="OrthoDB" id="676979at2759"/>
<evidence type="ECO:0000256" key="6">
    <source>
        <dbReference type="ARBA" id="ARBA00022553"/>
    </source>
</evidence>
<keyword evidence="16 22" id="KW-0472">Membrane</keyword>
<dbReference type="AlphaFoldDB" id="A0A8J6A2V1"/>
<evidence type="ECO:0000259" key="23">
    <source>
        <dbReference type="PROSITE" id="PS50011"/>
    </source>
</evidence>
<keyword evidence="9 22" id="KW-0812">Transmembrane</keyword>
<evidence type="ECO:0000256" key="2">
    <source>
        <dbReference type="ARBA" id="ARBA00008684"/>
    </source>
</evidence>
<dbReference type="SUPFAM" id="SSF52058">
    <property type="entry name" value="L domain-like"/>
    <property type="match status" value="2"/>
</dbReference>
<dbReference type="Gene3D" id="1.10.510.10">
    <property type="entry name" value="Transferase(Phosphotransferase) domain 1"/>
    <property type="match status" value="1"/>
</dbReference>
<dbReference type="InterPro" id="IPR051809">
    <property type="entry name" value="Plant_receptor-like_S/T_kinase"/>
</dbReference>
<dbReference type="InterPro" id="IPR003591">
    <property type="entry name" value="Leu-rich_rpt_typical-subtyp"/>
</dbReference>
<dbReference type="GO" id="GO:0004674">
    <property type="term" value="F:protein serine/threonine kinase activity"/>
    <property type="evidence" value="ECO:0007669"/>
    <property type="project" value="UniProtKB-KW"/>
</dbReference>
<evidence type="ECO:0000256" key="11">
    <source>
        <dbReference type="ARBA" id="ARBA00022737"/>
    </source>
</evidence>
<evidence type="ECO:0000256" key="1">
    <source>
        <dbReference type="ARBA" id="ARBA00004162"/>
    </source>
</evidence>
<evidence type="ECO:0000256" key="14">
    <source>
        <dbReference type="ARBA" id="ARBA00022840"/>
    </source>
</evidence>
<comment type="catalytic activity">
    <reaction evidence="20">
        <text>L-seryl-[protein] + ATP = O-phospho-L-seryl-[protein] + ADP + H(+)</text>
        <dbReference type="Rhea" id="RHEA:17989"/>
        <dbReference type="Rhea" id="RHEA-COMP:9863"/>
        <dbReference type="Rhea" id="RHEA-COMP:11604"/>
        <dbReference type="ChEBI" id="CHEBI:15378"/>
        <dbReference type="ChEBI" id="CHEBI:29999"/>
        <dbReference type="ChEBI" id="CHEBI:30616"/>
        <dbReference type="ChEBI" id="CHEBI:83421"/>
        <dbReference type="ChEBI" id="CHEBI:456216"/>
        <dbReference type="EC" id="2.7.11.1"/>
    </reaction>
</comment>
<evidence type="ECO:0000256" key="17">
    <source>
        <dbReference type="ARBA" id="ARBA00023170"/>
    </source>
</evidence>
<dbReference type="SUPFAM" id="SSF56112">
    <property type="entry name" value="Protein kinase-like (PK-like)"/>
    <property type="match status" value="1"/>
</dbReference>
<dbReference type="InterPro" id="IPR001245">
    <property type="entry name" value="Ser-Thr/Tyr_kinase_cat_dom"/>
</dbReference>
<evidence type="ECO:0000256" key="13">
    <source>
        <dbReference type="ARBA" id="ARBA00022777"/>
    </source>
</evidence>
<gene>
    <name evidence="24" type="ORF">CXB51_002578</name>
</gene>
<sequence>MELSRKHMEVFNSFFLVYVEVIIFLSCFNLLGLATSSPVVGGNDTDRQALLQFKAKITGYQLDVMESWNSSIHFCQWRGVTCGRKHRRVTKLELQHLKLSGSLSPYVGNMSFLRELSLVGNRFYNKIPQEIGRLRRLQILDLTNNSISGEIPSNLSACSKLIVVYMSGNQLTGEIPALLGHLSHVKFLGFRNNDLRGSIPPSFGNLSSLEELRLESNGLTGIIPEALGRLTNLSFFMVSENAISGIFPMAMLNLSNIIAIDIGGNKIQGTLHFDLAITMPNVEFFSIWGNQISGQIPTAVCNASSLIILQLNNNRLTGNVPSLEKLDKLIELELGTNALGRGREGDLNFFCTLANNSKLLNLYVGVNNFGGALPKCISNFSSTLLHLSIYQNKISGRLLDRIGNLIKLEILDASQNQLSGSIPFDIGRHQKLQRFYFDSNFLSGTIPYSIGNLTMLAEVNLAFNNLQGSIPSSIDLKSNYLTGGLPLTVEKLKNLGAFRVSRNRLSGLLPNNLGSCVGLEALFLEGNLFEGPIPSSLSSLRGLVALDISDNNLSGEVPEFLVSFGALKYLNLSFNDFEGVIPSEGVFENKSATFVEGNNKLCGGIPELHLSRCNSKTSSDTSLKLKVAIIVVILGVTLVFSCLLVLWFRKKKEQPTTTCAENSILQLSYQSILRATDGFSIQNLLGSGSFGSVYKGILEESGAIIAVKVLNLLNRGASRSFLAECEALRNIRHRNLVKVLTAISGVDYRGNDFKALVYEFMEYGSLEEWLHQSINRNESDIMRNLSFFQRVNVAIDVAYALEYLHHHCETTIIHCDLKPSNILLDQEMVGHISDFGLAKILSADRLNYSTNQSSSIGLRGTIGYAPPEYGMGSELSTKGDVYSYGILLLEIFTGKRPTDDMFKEGLSIHNFVEAALPEQVIEIADPILLQERARQGTLTEFTLNDKHLQHLNSIFEIGLTCSAESPTERMDMSDAVSKLCSIRVKLLHPTRVHRERQALYIAQSTGT</sequence>
<feature type="binding site" evidence="21">
    <location>
        <position position="708"/>
    </location>
    <ligand>
        <name>ATP</name>
        <dbReference type="ChEBI" id="CHEBI:30616"/>
    </ligand>
</feature>
<evidence type="ECO:0000256" key="16">
    <source>
        <dbReference type="ARBA" id="ARBA00023136"/>
    </source>
</evidence>
<keyword evidence="15 22" id="KW-1133">Transmembrane helix</keyword>
<dbReference type="Gene3D" id="3.30.200.20">
    <property type="entry name" value="Phosphorylase Kinase, domain 1"/>
    <property type="match status" value="1"/>
</dbReference>
<dbReference type="PANTHER" id="PTHR27008">
    <property type="entry name" value="OS04G0122200 PROTEIN"/>
    <property type="match status" value="1"/>
</dbReference>
<keyword evidence="11" id="KW-0677">Repeat</keyword>
<evidence type="ECO:0000256" key="18">
    <source>
        <dbReference type="ARBA" id="ARBA00023180"/>
    </source>
</evidence>
<evidence type="ECO:0000256" key="19">
    <source>
        <dbReference type="ARBA" id="ARBA00047899"/>
    </source>
</evidence>
<evidence type="ECO:0000256" key="5">
    <source>
        <dbReference type="ARBA" id="ARBA00022527"/>
    </source>
</evidence>
<evidence type="ECO:0000256" key="21">
    <source>
        <dbReference type="PROSITE-ProRule" id="PRU10141"/>
    </source>
</evidence>
<keyword evidence="17" id="KW-0675">Receptor</keyword>
<dbReference type="FunFam" id="3.80.10.10:FF:000095">
    <property type="entry name" value="LRR receptor-like serine/threonine-protein kinase GSO1"/>
    <property type="match status" value="1"/>
</dbReference>
<keyword evidence="12 21" id="KW-0547">Nucleotide-binding</keyword>
<keyword evidence="6" id="KW-0597">Phosphoprotein</keyword>
<evidence type="ECO:0000256" key="3">
    <source>
        <dbReference type="ARBA" id="ARBA00012513"/>
    </source>
</evidence>
<dbReference type="Gene3D" id="3.80.10.10">
    <property type="entry name" value="Ribonuclease Inhibitor"/>
    <property type="match status" value="2"/>
</dbReference>
<evidence type="ECO:0000256" key="15">
    <source>
        <dbReference type="ARBA" id="ARBA00022989"/>
    </source>
</evidence>
<dbReference type="InterPro" id="IPR008271">
    <property type="entry name" value="Ser/Thr_kinase_AS"/>
</dbReference>
<evidence type="ECO:0000256" key="4">
    <source>
        <dbReference type="ARBA" id="ARBA00022475"/>
    </source>
</evidence>
<dbReference type="FunFam" id="3.30.200.20:FF:000432">
    <property type="entry name" value="LRR receptor-like serine/threonine-protein kinase EFR"/>
    <property type="match status" value="1"/>
</dbReference>
<comment type="catalytic activity">
    <reaction evidence="19">
        <text>L-threonyl-[protein] + ATP = O-phospho-L-threonyl-[protein] + ADP + H(+)</text>
        <dbReference type="Rhea" id="RHEA:46608"/>
        <dbReference type="Rhea" id="RHEA-COMP:11060"/>
        <dbReference type="Rhea" id="RHEA-COMP:11605"/>
        <dbReference type="ChEBI" id="CHEBI:15378"/>
        <dbReference type="ChEBI" id="CHEBI:30013"/>
        <dbReference type="ChEBI" id="CHEBI:30616"/>
        <dbReference type="ChEBI" id="CHEBI:61977"/>
        <dbReference type="ChEBI" id="CHEBI:456216"/>
        <dbReference type="EC" id="2.7.11.1"/>
    </reaction>
</comment>
<dbReference type="InterPro" id="IPR011009">
    <property type="entry name" value="Kinase-like_dom_sf"/>
</dbReference>
<evidence type="ECO:0000256" key="8">
    <source>
        <dbReference type="ARBA" id="ARBA00022679"/>
    </source>
</evidence>
<keyword evidence="5" id="KW-0723">Serine/threonine-protein kinase</keyword>
<dbReference type="PROSITE" id="PS00108">
    <property type="entry name" value="PROTEIN_KINASE_ST"/>
    <property type="match status" value="1"/>
</dbReference>
<keyword evidence="4" id="KW-1003">Cell membrane</keyword>
<keyword evidence="10" id="KW-0732">Signal</keyword>
<evidence type="ECO:0000256" key="22">
    <source>
        <dbReference type="SAM" id="Phobius"/>
    </source>
</evidence>
<dbReference type="EMBL" id="JAHUZN010000001">
    <property type="protein sequence ID" value="KAG8504214.1"/>
    <property type="molecule type" value="Genomic_DNA"/>
</dbReference>
<dbReference type="InterPro" id="IPR017441">
    <property type="entry name" value="Protein_kinase_ATP_BS"/>
</dbReference>
<dbReference type="FunFam" id="3.80.10.10:FF:000317">
    <property type="entry name" value="Inactive leucine-rich repeat receptor-like protein kinase"/>
    <property type="match status" value="1"/>
</dbReference>
<dbReference type="PROSITE" id="PS50011">
    <property type="entry name" value="PROTEIN_KINASE_DOM"/>
    <property type="match status" value="1"/>
</dbReference>
<keyword evidence="25" id="KW-1185">Reference proteome</keyword>
<evidence type="ECO:0000256" key="10">
    <source>
        <dbReference type="ARBA" id="ARBA00022729"/>
    </source>
</evidence>
<dbReference type="EC" id="2.7.11.1" evidence="3"/>
<keyword evidence="7" id="KW-0433">Leucine-rich repeat</keyword>
<evidence type="ECO:0000256" key="12">
    <source>
        <dbReference type="ARBA" id="ARBA00022741"/>
    </source>
</evidence>
<dbReference type="SMART" id="SM00220">
    <property type="entry name" value="S_TKc"/>
    <property type="match status" value="1"/>
</dbReference>
<dbReference type="Pfam" id="PF00560">
    <property type="entry name" value="LRR_1"/>
    <property type="match status" value="6"/>
</dbReference>
<dbReference type="SMART" id="SM00369">
    <property type="entry name" value="LRR_TYP"/>
    <property type="match status" value="5"/>
</dbReference>
<name>A0A8J6A2V1_9ROSI</name>
<accession>A0A8J6A2V1</accession>
<protein>
    <recommendedName>
        <fullName evidence="3">non-specific serine/threonine protein kinase</fullName>
        <ecNumber evidence="3">2.7.11.1</ecNumber>
    </recommendedName>
</protein>
<evidence type="ECO:0000256" key="7">
    <source>
        <dbReference type="ARBA" id="ARBA00022614"/>
    </source>
</evidence>
<dbReference type="Pfam" id="PF07714">
    <property type="entry name" value="PK_Tyr_Ser-Thr"/>
    <property type="match status" value="1"/>
</dbReference>
<dbReference type="GO" id="GO:0005886">
    <property type="term" value="C:plasma membrane"/>
    <property type="evidence" value="ECO:0007669"/>
    <property type="project" value="UniProtKB-SubCell"/>
</dbReference>
<feature type="domain" description="Protein kinase" evidence="23">
    <location>
        <begin position="679"/>
        <end position="991"/>
    </location>
</feature>
<keyword evidence="14 21" id="KW-0067">ATP-binding</keyword>
<dbReference type="Pfam" id="PF08263">
    <property type="entry name" value="LRRNT_2"/>
    <property type="match status" value="1"/>
</dbReference>
<comment type="subcellular location">
    <subcellularLocation>
        <location evidence="1">Cell membrane</location>
        <topology evidence="1">Single-pass membrane protein</topology>
    </subcellularLocation>
</comment>
<dbReference type="PANTHER" id="PTHR27008:SF610">
    <property type="entry name" value="SERINE-THREONINE_TYROSINE-PROTEIN KINASE CATALYTIC DOMAIN-CONTAINING PROTEIN"/>
    <property type="match status" value="1"/>
</dbReference>
<dbReference type="Proteomes" id="UP000701853">
    <property type="component" value="Chromosome 1"/>
</dbReference>
<keyword evidence="18" id="KW-0325">Glycoprotein</keyword>